<evidence type="ECO:0000313" key="1">
    <source>
        <dbReference type="EMBL" id="KAI4806968.1"/>
    </source>
</evidence>
<evidence type="ECO:0000313" key="2">
    <source>
        <dbReference type="Proteomes" id="UP001057452"/>
    </source>
</evidence>
<proteinExistence type="predicted"/>
<protein>
    <submittedName>
        <fullName evidence="1">Uncharacterized protein</fullName>
    </submittedName>
</protein>
<gene>
    <name evidence="1" type="ORF">KUCAC02_017757</name>
</gene>
<dbReference type="Proteomes" id="UP001057452">
    <property type="component" value="Chromosome 20"/>
</dbReference>
<sequence length="92" mass="10212">MMDNQGGDRESAAGSSVSARGEEPSSGELPPELTCPPEDYRTAKFSLAAYLLCWALLRWYQKLRCQSAPPQVGTSFCLSFLCLPIHLTQHRH</sequence>
<accession>A0ACB9W3K7</accession>
<dbReference type="EMBL" id="CM043804">
    <property type="protein sequence ID" value="KAI4806968.1"/>
    <property type="molecule type" value="Genomic_DNA"/>
</dbReference>
<reference evidence="1" key="1">
    <citation type="submission" date="2022-05" db="EMBL/GenBank/DDBJ databases">
        <title>Chromosome-level genome of Chaenocephalus aceratus.</title>
        <authorList>
            <person name="Park H."/>
        </authorList>
    </citation>
    <scope>NUCLEOTIDE SEQUENCE</scope>
    <source>
        <strain evidence="1">KU_202001</strain>
    </source>
</reference>
<comment type="caution">
    <text evidence="1">The sequence shown here is derived from an EMBL/GenBank/DDBJ whole genome shotgun (WGS) entry which is preliminary data.</text>
</comment>
<organism evidence="1 2">
    <name type="scientific">Chaenocephalus aceratus</name>
    <name type="common">Blackfin icefish</name>
    <name type="synonym">Chaenichthys aceratus</name>
    <dbReference type="NCBI Taxonomy" id="36190"/>
    <lineage>
        <taxon>Eukaryota</taxon>
        <taxon>Metazoa</taxon>
        <taxon>Chordata</taxon>
        <taxon>Craniata</taxon>
        <taxon>Vertebrata</taxon>
        <taxon>Euteleostomi</taxon>
        <taxon>Actinopterygii</taxon>
        <taxon>Neopterygii</taxon>
        <taxon>Teleostei</taxon>
        <taxon>Neoteleostei</taxon>
        <taxon>Acanthomorphata</taxon>
        <taxon>Eupercaria</taxon>
        <taxon>Perciformes</taxon>
        <taxon>Notothenioidei</taxon>
        <taxon>Channichthyidae</taxon>
        <taxon>Chaenocephalus</taxon>
    </lineage>
</organism>
<keyword evidence="2" id="KW-1185">Reference proteome</keyword>
<name>A0ACB9W3K7_CHAAC</name>